<dbReference type="NCBIfam" id="TIGR00758">
    <property type="entry name" value="UDG_fam4"/>
    <property type="match status" value="1"/>
</dbReference>
<evidence type="ECO:0000256" key="4">
    <source>
        <dbReference type="ARBA" id="ARBA00019403"/>
    </source>
</evidence>
<protein>
    <recommendedName>
        <fullName evidence="4">Type-4 uracil-DNA glycosylase</fullName>
        <ecNumber evidence="3">3.2.2.27</ecNumber>
    </recommendedName>
</protein>
<dbReference type="SMART" id="SM00986">
    <property type="entry name" value="UDG"/>
    <property type="match status" value="1"/>
</dbReference>
<sequence>MMFIGEAPGADEDRRGEPFVGAAGRRLTQWIERLGMKREQVYIANVLKCRPPGNRDPAADEIEKCSPFLRAQVRAIRPAVIVALGRYAGMLLIGTDQDLKLAQMRNRRWTYDDAGAGLQIPLHVTYHPSYVIRREGELPPGQRNPADDTVMADLERALRVLRS</sequence>
<keyword evidence="6" id="KW-0479">Metal-binding</keyword>
<evidence type="ECO:0000256" key="5">
    <source>
        <dbReference type="ARBA" id="ARBA00022485"/>
    </source>
</evidence>
<keyword evidence="8" id="KW-0378">Hydrolase</keyword>
<keyword evidence="9" id="KW-0408">Iron</keyword>
<dbReference type="GO" id="GO:0004844">
    <property type="term" value="F:uracil DNA N-glycosylase activity"/>
    <property type="evidence" value="ECO:0007669"/>
    <property type="project" value="UniProtKB-EC"/>
</dbReference>
<proteinExistence type="inferred from homology"/>
<evidence type="ECO:0000256" key="8">
    <source>
        <dbReference type="ARBA" id="ARBA00022801"/>
    </source>
</evidence>
<dbReference type="InterPro" id="IPR051536">
    <property type="entry name" value="UDG_Type-4/5"/>
</dbReference>
<evidence type="ECO:0000256" key="10">
    <source>
        <dbReference type="ARBA" id="ARBA00023014"/>
    </source>
</evidence>
<dbReference type="GO" id="GO:0051539">
    <property type="term" value="F:4 iron, 4 sulfur cluster binding"/>
    <property type="evidence" value="ECO:0007669"/>
    <property type="project" value="UniProtKB-KW"/>
</dbReference>
<dbReference type="PANTHER" id="PTHR33693">
    <property type="entry name" value="TYPE-5 URACIL-DNA GLYCOSYLASE"/>
    <property type="match status" value="1"/>
</dbReference>
<evidence type="ECO:0000256" key="11">
    <source>
        <dbReference type="ARBA" id="ARBA00023204"/>
    </source>
</evidence>
<dbReference type="CDD" id="cd10030">
    <property type="entry name" value="UDG-F4_TTUDGA_SPO1dp_like"/>
    <property type="match status" value="1"/>
</dbReference>
<keyword evidence="10" id="KW-0411">Iron-sulfur</keyword>
<reference evidence="14" key="1">
    <citation type="submission" date="2016-10" db="EMBL/GenBank/DDBJ databases">
        <authorList>
            <person name="Varghese N."/>
            <person name="Submissions S."/>
        </authorList>
    </citation>
    <scope>NUCLEOTIDE SEQUENCE [LARGE SCALE GENOMIC DNA]</scope>
    <source>
        <strain evidence="14">ATCC 25963</strain>
    </source>
</reference>
<evidence type="ECO:0000313" key="13">
    <source>
        <dbReference type="EMBL" id="SFF14798.1"/>
    </source>
</evidence>
<dbReference type="Proteomes" id="UP000199400">
    <property type="component" value="Unassembled WGS sequence"/>
</dbReference>
<organism evidence="13 14">
    <name type="scientific">Nannocystis exedens</name>
    <dbReference type="NCBI Taxonomy" id="54"/>
    <lineage>
        <taxon>Bacteria</taxon>
        <taxon>Pseudomonadati</taxon>
        <taxon>Myxococcota</taxon>
        <taxon>Polyangia</taxon>
        <taxon>Nannocystales</taxon>
        <taxon>Nannocystaceae</taxon>
        <taxon>Nannocystis</taxon>
    </lineage>
</organism>
<accession>A0A1I2GC75</accession>
<feature type="domain" description="Uracil-DNA glycosylase-like" evidence="12">
    <location>
        <begin position="1"/>
        <end position="147"/>
    </location>
</feature>
<evidence type="ECO:0000256" key="3">
    <source>
        <dbReference type="ARBA" id="ARBA00012030"/>
    </source>
</evidence>
<comment type="similarity">
    <text evidence="2">Belongs to the uracil-DNA glycosylase (UDG) superfamily. Type 4 (UDGa) family.</text>
</comment>
<keyword evidence="5" id="KW-0004">4Fe-4S</keyword>
<evidence type="ECO:0000259" key="12">
    <source>
        <dbReference type="SMART" id="SM00986"/>
    </source>
</evidence>
<dbReference type="InterPro" id="IPR005273">
    <property type="entry name" value="Ura-DNA_glyco_family4"/>
</dbReference>
<evidence type="ECO:0000256" key="2">
    <source>
        <dbReference type="ARBA" id="ARBA00006521"/>
    </source>
</evidence>
<keyword evidence="7" id="KW-0227">DNA damage</keyword>
<evidence type="ECO:0000256" key="1">
    <source>
        <dbReference type="ARBA" id="ARBA00001400"/>
    </source>
</evidence>
<dbReference type="EMBL" id="FOMX01000031">
    <property type="protein sequence ID" value="SFF14798.1"/>
    <property type="molecule type" value="Genomic_DNA"/>
</dbReference>
<gene>
    <name evidence="13" type="ORF">SAMN02745121_07188</name>
</gene>
<name>A0A1I2GC75_9BACT</name>
<dbReference type="Pfam" id="PF03167">
    <property type="entry name" value="UDG"/>
    <property type="match status" value="1"/>
</dbReference>
<dbReference type="EC" id="3.2.2.27" evidence="3"/>
<evidence type="ECO:0000256" key="7">
    <source>
        <dbReference type="ARBA" id="ARBA00022763"/>
    </source>
</evidence>
<evidence type="ECO:0000256" key="9">
    <source>
        <dbReference type="ARBA" id="ARBA00023004"/>
    </source>
</evidence>
<dbReference type="Gene3D" id="3.40.470.10">
    <property type="entry name" value="Uracil-DNA glycosylase-like domain"/>
    <property type="match status" value="1"/>
</dbReference>
<dbReference type="STRING" id="54.SAMN02745121_07188"/>
<dbReference type="SMART" id="SM00987">
    <property type="entry name" value="UreE_C"/>
    <property type="match status" value="1"/>
</dbReference>
<comment type="catalytic activity">
    <reaction evidence="1">
        <text>Hydrolyzes single-stranded DNA or mismatched double-stranded DNA and polynucleotides, releasing free uracil.</text>
        <dbReference type="EC" id="3.2.2.27"/>
    </reaction>
</comment>
<dbReference type="GO" id="GO:0006281">
    <property type="term" value="P:DNA repair"/>
    <property type="evidence" value="ECO:0007669"/>
    <property type="project" value="UniProtKB-KW"/>
</dbReference>
<dbReference type="GO" id="GO:0046872">
    <property type="term" value="F:metal ion binding"/>
    <property type="evidence" value="ECO:0007669"/>
    <property type="project" value="UniProtKB-KW"/>
</dbReference>
<evidence type="ECO:0000313" key="14">
    <source>
        <dbReference type="Proteomes" id="UP000199400"/>
    </source>
</evidence>
<keyword evidence="14" id="KW-1185">Reference proteome</keyword>
<dbReference type="AlphaFoldDB" id="A0A1I2GC75"/>
<keyword evidence="11" id="KW-0234">DNA repair</keyword>
<evidence type="ECO:0000256" key="6">
    <source>
        <dbReference type="ARBA" id="ARBA00022723"/>
    </source>
</evidence>
<dbReference type="SUPFAM" id="SSF52141">
    <property type="entry name" value="Uracil-DNA glycosylase-like"/>
    <property type="match status" value="1"/>
</dbReference>
<dbReference type="InterPro" id="IPR005122">
    <property type="entry name" value="Uracil-DNA_glycosylase-like"/>
</dbReference>
<dbReference type="PANTHER" id="PTHR33693:SF1">
    <property type="entry name" value="TYPE-4 URACIL-DNA GLYCOSYLASE"/>
    <property type="match status" value="1"/>
</dbReference>
<dbReference type="InterPro" id="IPR036895">
    <property type="entry name" value="Uracil-DNA_glycosylase-like_sf"/>
</dbReference>